<organism evidence="1 2">
    <name type="scientific">Pseudoalteromonas peptidolytica F12-50-A1</name>
    <dbReference type="NCBI Taxonomy" id="1315280"/>
    <lineage>
        <taxon>Bacteria</taxon>
        <taxon>Pseudomonadati</taxon>
        <taxon>Pseudomonadota</taxon>
        <taxon>Gammaproteobacteria</taxon>
        <taxon>Alteromonadales</taxon>
        <taxon>Pseudoalteromonadaceae</taxon>
        <taxon>Pseudoalteromonas</taxon>
    </lineage>
</organism>
<dbReference type="EMBL" id="AQHF01000020">
    <property type="protein sequence ID" value="MBE0346121.1"/>
    <property type="molecule type" value="Genomic_DNA"/>
</dbReference>
<dbReference type="AlphaFoldDB" id="A0A8I0MVJ0"/>
<name>A0A8I0MVJ0_9GAMM</name>
<reference evidence="1 2" key="1">
    <citation type="submission" date="2015-06" db="EMBL/GenBank/DDBJ databases">
        <title>Genome sequence of Pseudoalteromonas peptidolytica.</title>
        <authorList>
            <person name="Xie B.-B."/>
            <person name="Rong J.-C."/>
            <person name="Qin Q.-L."/>
            <person name="Zhang Y.-Z."/>
        </authorList>
    </citation>
    <scope>NUCLEOTIDE SEQUENCE [LARGE SCALE GENOMIC DNA]</scope>
    <source>
        <strain evidence="1 2">F12-50-A1</strain>
    </source>
</reference>
<sequence>MTTITEARYFDQGIFTHFIQPQYKNFCGICSLIAVVNTLFDDEFTQDSFHQQFNAGFYTKRKVSGFADPATENMALVDPKGMSNFDIIRLFNSVCKTNKVAPFSALLTGDMLAQIAVSDIANWVTQKENFIIYHCVGHYKVVAGYTASQTGHYWIMADSKRHGDIAPIQSLSHQAVTALANTSQKYGFILLSTKPIDFLASESNNSAVFPVESKSAITTCQ</sequence>
<accession>A0A8I0MVJ0</accession>
<gene>
    <name evidence="1" type="ORF">PPEP_a1150</name>
</gene>
<comment type="caution">
    <text evidence="1">The sequence shown here is derived from an EMBL/GenBank/DDBJ whole genome shotgun (WGS) entry which is preliminary data.</text>
</comment>
<keyword evidence="2" id="KW-1185">Reference proteome</keyword>
<dbReference type="Proteomes" id="UP000660708">
    <property type="component" value="Unassembled WGS sequence"/>
</dbReference>
<evidence type="ECO:0000313" key="2">
    <source>
        <dbReference type="Proteomes" id="UP000660708"/>
    </source>
</evidence>
<dbReference type="RefSeq" id="WP_147390234.1">
    <property type="nucleotide sequence ID" value="NZ_AQHF01000020.1"/>
</dbReference>
<protein>
    <submittedName>
        <fullName evidence="1">Uncharacterized protein</fullName>
    </submittedName>
</protein>
<evidence type="ECO:0000313" key="1">
    <source>
        <dbReference type="EMBL" id="MBE0346121.1"/>
    </source>
</evidence>
<proteinExistence type="predicted"/>